<comment type="caution">
    <text evidence="4">The sequence shown here is derived from an EMBL/GenBank/DDBJ whole genome shotgun (WGS) entry which is preliminary data.</text>
</comment>
<comment type="similarity">
    <text evidence="1">Belongs to the GSP E family.</text>
</comment>
<keyword evidence="5" id="KW-1185">Reference proteome</keyword>
<dbReference type="Gene3D" id="3.40.50.300">
    <property type="entry name" value="P-loop containing nucleotide triphosphate hydrolases"/>
    <property type="match status" value="1"/>
</dbReference>
<dbReference type="OrthoDB" id="8127at2157"/>
<dbReference type="SMART" id="SM00091">
    <property type="entry name" value="PAS"/>
    <property type="match status" value="2"/>
</dbReference>
<gene>
    <name evidence="4" type="ORF">C464_15130</name>
</gene>
<dbReference type="Proteomes" id="UP000011509">
    <property type="component" value="Unassembled WGS sequence"/>
</dbReference>
<dbReference type="Pfam" id="PF00437">
    <property type="entry name" value="T2SSE"/>
    <property type="match status" value="1"/>
</dbReference>
<feature type="region of interest" description="Disordered" evidence="2">
    <location>
        <begin position="663"/>
        <end position="688"/>
    </location>
</feature>
<feature type="domain" description="PAS" evidence="3">
    <location>
        <begin position="454"/>
        <end position="494"/>
    </location>
</feature>
<reference evidence="4 5" key="1">
    <citation type="journal article" date="2014" name="PLoS Genet.">
        <title>Phylogenetically driven sequencing of extremely halophilic archaea reveals strategies for static and dynamic osmo-response.</title>
        <authorList>
            <person name="Becker E.A."/>
            <person name="Seitzer P.M."/>
            <person name="Tritt A."/>
            <person name="Larsen D."/>
            <person name="Krusor M."/>
            <person name="Yao A.I."/>
            <person name="Wu D."/>
            <person name="Madern D."/>
            <person name="Eisen J.A."/>
            <person name="Darling A.E."/>
            <person name="Facciotti M.T."/>
        </authorList>
    </citation>
    <scope>NUCLEOTIDE SEQUENCE [LARGE SCALE GENOMIC DNA]</scope>
    <source>
        <strain evidence="4 5">DSM 10284</strain>
    </source>
</reference>
<dbReference type="PANTHER" id="PTHR30486">
    <property type="entry name" value="TWITCHING MOTILITY PROTEIN PILT"/>
    <property type="match status" value="1"/>
</dbReference>
<keyword evidence="4" id="KW-0418">Kinase</keyword>
<accession>M0EBB8</accession>
<dbReference type="PROSITE" id="PS50112">
    <property type="entry name" value="PAS"/>
    <property type="match status" value="2"/>
</dbReference>
<dbReference type="PANTHER" id="PTHR30486:SF6">
    <property type="entry name" value="TYPE IV PILUS RETRACTATION ATPASE PILT"/>
    <property type="match status" value="1"/>
</dbReference>
<dbReference type="NCBIfam" id="TIGR00229">
    <property type="entry name" value="sensory_box"/>
    <property type="match status" value="2"/>
</dbReference>
<feature type="compositionally biased region" description="Basic and acidic residues" evidence="2">
    <location>
        <begin position="75"/>
        <end position="93"/>
    </location>
</feature>
<dbReference type="Pfam" id="PF01590">
    <property type="entry name" value="GAF"/>
    <property type="match status" value="1"/>
</dbReference>
<dbReference type="InterPro" id="IPR050921">
    <property type="entry name" value="T4SS_GSP_E_ATPase"/>
</dbReference>
<dbReference type="InterPro" id="IPR056571">
    <property type="entry name" value="PilB3-like_C"/>
</dbReference>
<organism evidence="4 5">
    <name type="scientific">Halorubrum coriense DSM 10284</name>
    <dbReference type="NCBI Taxonomy" id="1227466"/>
    <lineage>
        <taxon>Archaea</taxon>
        <taxon>Methanobacteriati</taxon>
        <taxon>Methanobacteriota</taxon>
        <taxon>Stenosarchaea group</taxon>
        <taxon>Halobacteria</taxon>
        <taxon>Halobacteriales</taxon>
        <taxon>Haloferacaceae</taxon>
        <taxon>Halorubrum</taxon>
    </lineage>
</organism>
<protein>
    <submittedName>
        <fullName evidence="4">Light-and oxygen-sensing histidine kinase</fullName>
    </submittedName>
</protein>
<dbReference type="Gene3D" id="3.30.450.20">
    <property type="entry name" value="PAS domain"/>
    <property type="match status" value="2"/>
</dbReference>
<dbReference type="SUPFAM" id="SSF55785">
    <property type="entry name" value="PYP-like sensor domain (PAS domain)"/>
    <property type="match status" value="2"/>
</dbReference>
<evidence type="ECO:0000256" key="2">
    <source>
        <dbReference type="SAM" id="MobiDB-lite"/>
    </source>
</evidence>
<dbReference type="RefSeq" id="WP_006114551.1">
    <property type="nucleotide sequence ID" value="NZ_AOJL01000060.1"/>
</dbReference>
<feature type="domain" description="PAS" evidence="3">
    <location>
        <begin position="172"/>
        <end position="236"/>
    </location>
</feature>
<dbReference type="InterPro" id="IPR001482">
    <property type="entry name" value="T2SS/T4SS_dom"/>
</dbReference>
<dbReference type="Gene3D" id="3.30.450.40">
    <property type="match status" value="1"/>
</dbReference>
<dbReference type="EMBL" id="AOJL01000060">
    <property type="protein sequence ID" value="ELZ44177.1"/>
    <property type="molecule type" value="Genomic_DNA"/>
</dbReference>
<dbReference type="STRING" id="1227466.C464_15130"/>
<dbReference type="InterPro" id="IPR013656">
    <property type="entry name" value="PAS_4"/>
</dbReference>
<dbReference type="PATRIC" id="fig|1227466.3.peg.3016"/>
<dbReference type="Pfam" id="PF23989">
    <property type="entry name" value="PilB3_C"/>
    <property type="match status" value="1"/>
</dbReference>
<dbReference type="InterPro" id="IPR000014">
    <property type="entry name" value="PAS"/>
</dbReference>
<evidence type="ECO:0000313" key="4">
    <source>
        <dbReference type="EMBL" id="ELZ44177.1"/>
    </source>
</evidence>
<dbReference type="SUPFAM" id="SSF55781">
    <property type="entry name" value="GAF domain-like"/>
    <property type="match status" value="1"/>
</dbReference>
<dbReference type="GO" id="GO:0016887">
    <property type="term" value="F:ATP hydrolysis activity"/>
    <property type="evidence" value="ECO:0007669"/>
    <property type="project" value="InterPro"/>
</dbReference>
<evidence type="ECO:0000256" key="1">
    <source>
        <dbReference type="ARBA" id="ARBA00006611"/>
    </source>
</evidence>
<dbReference type="Pfam" id="PF08448">
    <property type="entry name" value="PAS_4"/>
    <property type="match status" value="1"/>
</dbReference>
<dbReference type="InterPro" id="IPR003018">
    <property type="entry name" value="GAF"/>
</dbReference>
<evidence type="ECO:0000313" key="5">
    <source>
        <dbReference type="Proteomes" id="UP000011509"/>
    </source>
</evidence>
<dbReference type="GO" id="GO:0016301">
    <property type="term" value="F:kinase activity"/>
    <property type="evidence" value="ECO:0007669"/>
    <property type="project" value="UniProtKB-KW"/>
</dbReference>
<sequence length="688" mass="74266">MTGPRSPLASPERLLSLSAELNGAETVSTAIGRTTEFLETVFDRPAVSVCAYDATTETVTALRPDASSSSGVDGAPDRIPESIGKRVDERGDESLSDGAPEAAVDDSPPEPLQSEILVPVGGDRVLRVGLTEVEGPDDADVAVVEGIAANLERTLSRVDPRRSPAAGCDVARALFDRSDDPTFVSDADGTLVAVNRAAVELTGRDRRSLLGSRFAAVLGDSSAAVREHLDDAAAGASEPVATTFERARGGDLRVELASHRVDVDGTAHVRTVARGPSRGAELHRGRRGGPVGDDAAALRRLSELAVDFEEFDEAIERLLSLGCDHFGLDAGVLARVDGDDYEVDTAVDATGTHEAGAVYDLADTMCDATLAGDAAEPLAFADVAETDHRDHPAADSVVAYIGAPVVVGDGVYGTVNFSMRRPRVVPFRAEEREFVKLIAKWLGTEIRRRERFEELERYETILEAVDDPVYALDTEGRFTYVNDAAKREFGYGTEIVGERPSVGMKGPDVALAFFQAMATGHTACTTLHADSIGTVLSRLQNPPLQVPEQMIQELDIVCVQRQVQRGETRIRRNTNITEIGEGDGVQRNQLYRWDPTTDEFDVRGESRKLESLRRAKGWSATRLQAELRRRARFLAALVEADVRTYERVSAVIEQFQRRPEETLARVRSGAIGGDAARKPGDPGGGTRR</sequence>
<dbReference type="InterPro" id="IPR035965">
    <property type="entry name" value="PAS-like_dom_sf"/>
</dbReference>
<feature type="region of interest" description="Disordered" evidence="2">
    <location>
        <begin position="62"/>
        <end position="115"/>
    </location>
</feature>
<evidence type="ECO:0000259" key="3">
    <source>
        <dbReference type="PROSITE" id="PS50112"/>
    </source>
</evidence>
<keyword evidence="4" id="KW-0808">Transferase</keyword>
<dbReference type="InterPro" id="IPR027417">
    <property type="entry name" value="P-loop_NTPase"/>
</dbReference>
<dbReference type="Pfam" id="PF13188">
    <property type="entry name" value="PAS_8"/>
    <property type="match status" value="1"/>
</dbReference>
<proteinExistence type="inferred from homology"/>
<name>M0EBB8_9EURY</name>
<dbReference type="SUPFAM" id="SSF52540">
    <property type="entry name" value="P-loop containing nucleoside triphosphate hydrolases"/>
    <property type="match status" value="1"/>
</dbReference>
<dbReference type="InterPro" id="IPR029016">
    <property type="entry name" value="GAF-like_dom_sf"/>
</dbReference>
<dbReference type="AlphaFoldDB" id="M0EBB8"/>
<dbReference type="CDD" id="cd00130">
    <property type="entry name" value="PAS"/>
    <property type="match status" value="2"/>
</dbReference>
<dbReference type="SMART" id="SM00065">
    <property type="entry name" value="GAF"/>
    <property type="match status" value="1"/>
</dbReference>